<evidence type="ECO:0000256" key="10">
    <source>
        <dbReference type="SAM" id="Phobius"/>
    </source>
</evidence>
<reference evidence="13" key="1">
    <citation type="submission" date="2020-04" db="EMBL/GenBank/DDBJ databases">
        <authorList>
            <person name="Neveu A P."/>
        </authorList>
    </citation>
    <scope>NUCLEOTIDE SEQUENCE</scope>
    <source>
        <tissue evidence="13">Whole embryo</tissue>
    </source>
</reference>
<feature type="region of interest" description="Disordered" evidence="9">
    <location>
        <begin position="3058"/>
        <end position="3110"/>
    </location>
</feature>
<dbReference type="InterPro" id="IPR051561">
    <property type="entry name" value="FRAS1_ECM"/>
</dbReference>
<evidence type="ECO:0000256" key="9">
    <source>
        <dbReference type="SAM" id="MobiDB-lite"/>
    </source>
</evidence>
<feature type="compositionally biased region" description="Low complexity" evidence="9">
    <location>
        <begin position="3094"/>
        <end position="3110"/>
    </location>
</feature>
<evidence type="ECO:0000259" key="12">
    <source>
        <dbReference type="PROSITE" id="PS50835"/>
    </source>
</evidence>
<name>A0A6F9DDA8_9ASCI</name>
<evidence type="ECO:0000256" key="2">
    <source>
        <dbReference type="ARBA" id="ARBA00022723"/>
    </source>
</evidence>
<protein>
    <submittedName>
        <fullName evidence="13">FRAS1-related extracellular matrix protein 2</fullName>
    </submittedName>
</protein>
<dbReference type="GO" id="GO:0016020">
    <property type="term" value="C:membrane"/>
    <property type="evidence" value="ECO:0007669"/>
    <property type="project" value="InterPro"/>
</dbReference>
<feature type="repeat" description="CSPG" evidence="8">
    <location>
        <begin position="1236"/>
        <end position="1332"/>
    </location>
</feature>
<feature type="repeat" description="CSPG" evidence="8">
    <location>
        <begin position="1465"/>
        <end position="1554"/>
    </location>
</feature>
<sequence length="3110" mass="344717">MGPTPALHFLCPALLLLTGVALSQHPPSLDPPSNIVQQVNTVRVPYGRSVFINPVSDLNIQVEKNDHCFVKVLPDALSQRPGFISPNHFPCDFGPEDIKYSHLGARSPSEDHLRLQIRYDTPDETYIIPVRLTVEVLFIQRTVITTSLFLTVRELLGTSEAIDQDILGFTYDQANQQCQVATLSGSAGLPRYGNLINDPSQGSMMPCEDFLNAGVRYQHTTTTSSPNRDHIPMVVELLDADGNLIKQEYFQVTVKIVNGIENTPPRVDFAATNMMEVNQFVMTAFTNEMLRATDVESDPNDLIFNITQPPSFQQGEIVSTDDRNLRINSFRQSELNEYRIAYKPPTVDSDVQRLVEIEMQVIDTEGLVSEPFHFVIIVNPMNTMAPVVTRNTGQLLYQGQTRALSSSQNLEVSDENNLDEVRIRPLRQAQHGALSFGPQKFFTPADLDAGLVTYHHDGSNTYSDNIVFRMSDGETEVEFLFPITIAPLDNTPPNVDTNTGLVVSKGETKVVSSWVLHAADVDSDSLLAKFVLQEPYSEIGVFMLVINDVPDGFEADAFSLRPDGRWEKPITEWTQQEIMDMQVYYRHVGPHSTGVVMDIHPFRVQDNGDPPNKSDRFNFVVKVLPVDDIQPNLYPGTTLQMNVEEFELTPLKKKLLRYTDIDTNDKDLVYTITAPIVELNPITPLVDTGRLVLTENPNTTLTTFTQAQVNHHKVAYQPPNTELGLIPRALQFTFSVTDDAGNVLPDQLFTIFLRPVDNKPPRIVNTGFVVDERSTAIITPEILDATDEDTDENILTFELTSAPKYGVLQYEASPINLGGAFTRMDIHGYHIIYQHDGSEVTSDSFGLAVSDGMHTIPIVVRVTVQPIDDEQPLLAHLVDGTLDFTIEVPERGRVTITTDVLSATDSDTNDLALTYLIEEPAGKGVILVDGTEATSFTQMNIRDGVVEYEHVAGEIGSEPDSDMFRLTLSDMSDQWTVGGNRVERVDIQVKILPVDSEAPIVTVADDFFVSEGDKALIEPIHLLARDDDTNDDDILCVVTTQANDGFLENISPLPGSEKSRAGEPISSFTIGDIIAGNIYFVQSVHKGSEPIEDRFAFVCQDGTPNISDQMFLNIAIIPVNDETPRLFFTEFVVEEGGALVVDLPKLYAEDDDVPEDELIFTITDAPRNGVFLRNVEGNPIPISSFSLRDVATGSEIIYQHDDTETTEDKFEVTVSDGEHEVSQIIPITVIPVDDETPRMTINNGIDVEISETVIIGNDALKATDLDSEDRTLLYVITFGPQHGELNVTDGSGFSRIVRVGDNFTQDDIDNNRLTYTHTGQEGVSDLIKFDVTDGFNPLIDRYFYVSVAYLDMHFPDVINKGVTLKEGDRATLTTDILSTADINSADETLEFSIARAPTRGHLESTDNPGVPITTFTQLDLAGSKIQYVHTGGDEVKMDSFEFEVTDGFNPVYRTFRVSISDVDNKKPVVTITRLRVKEGSVKLISPFELKAEDRDTLDPKIRFHITQVPVHGKILMNERTPVRDFTMDDLHENRISYSHDGSETVADSFSFTVTDGTHEDFFVFPGTTATDQPQRMDIEIVPVDNGVPQMLVNRGAPSVSPLPSGDRGFRFTKKYLRADDRDSNVTNLLYVITIPAEHGSLVNIDNSNTSLETFSQGDIDNMKIYYILNPTSNASSDSFTFTVKDEGDNKLVAQQFRLNWALISFESATYSVTEDTKILEVTLKRRGYLGETSFVSIGTRDGTATNREDFKRKSASQVQFNPGQTTATWKVRILPDEAYEESENFYIELSEPVMAILEEPLNTTVTITDPEDESTVFIPKEQYKVEEDIGEINIPVRRSGDISNELMVICYTEPDEATGTTPSAVLSFSDYISRPEDHNSLITFGRGESEKFCRIVVIDDSLYEPDENFHVKLTTPMGGRLGNFSSSEIVVLADEDDEPLFYFDNDLYEVDESAGHLEVSVWRTGTDLTQTASVTVQSRMSDPESARVNEDYVGISRTLEFAPGITLQKVKVAILDDLGSPVLEGPETFDLALSMPMGAVLGAPSIATVVINDSISDLPLMQFTLPEVEVNEADGSLAALISRSGDLSQSASVRCFTRQASAEVMMDYAERPNTDGSLVHFEPGQSEARCTVVIEDDKLHEDPEKFRLVLGTPSSESAGDARLGEQTEILITINDDADKPIIEFARTNFEITEPETEDDISIVQIPVVRRGDLSQASEVRVYTKDGNALSGRDYNPVSKVLNFDEGVSEKIVEIEVLYDDEKEIRESFTVRLEPDVNMVAEIGEQRAIIYINQQRILADVTFPSKPNVISLRHYDDMANAPANPPSGYPVICVSPCNSKHSEFEEVSSLCESEGLDDSATRFRWLIAAPSGADGVTNPLREVAQNTFFTDTNQITLDSIYFQAGSRIACAARAVTEDGDVGLESISEPITVSSDEGICLPRVAGSVGAEPFSAKIRYTGPADSHPNLVKVTISMPHVDGMLPAISTRQLSNFEITLSKDGTRVGNHRCSNLINFDEIVTQYGFLTEATKNPNIVSTAFPYFYSAELRGNNTLRFYRNLNLEACLWEFTTYYDMSELLSECGGSIGTDGQVLDLVQSYVSLRVPLFVSYIFHSPVATGWQHFDQQTELRLTFVYDTAILWEKGIGTPLGSELQGYLYPTSMRIRDDGRLVVNFRTEARFRGQFVADHAGTENVAMVMSAAHPELQLSLNLVRSETTYNNPEQKWSFVSDYAIRDYSGSYTIKLIPCTTPAGQSYTIPIVCEPREPVTFDMDIRFQQVSDPVAAEFSLNTNFYLLSKKSLYLSDGSMGFAEESDIAFSQGAEIFGRVMVDPLQQLGSSFDASIEKVFVCSGRDGYVPKYNPENGEFGCLADSPNLRRRYKVLDKEQPDTQDTSANNVEFNARLALDDAESLPIVRQPGTDGFRMDSAPLFTVTVGREWYMHTIYTVKATDTRKRRSIVHTYHSMLRSGGYRSRAKRAAADLTDTIGEQFNRGTQMMHIKLNAAKQAAVADDGTFISDPGVEDTTVKQAFPMLALIIGAAALLIVVVIVVGAVLYKRRQATPAAAAPKDEKTKGQYTGGKHIVVRKRGSKTRSAVKSQTSNSSGYSSSDGEEV</sequence>
<dbReference type="PANTHER" id="PTHR45739:SF8">
    <property type="entry name" value="FRAS1-RELATED EXTRACELLULAR MATRIX PROTEIN 1"/>
    <property type="match status" value="1"/>
</dbReference>
<dbReference type="SUPFAM" id="SSF141072">
    <property type="entry name" value="CalX-like"/>
    <property type="match status" value="5"/>
</dbReference>
<dbReference type="PROSITE" id="PS51854">
    <property type="entry name" value="CSPG"/>
    <property type="match status" value="11"/>
</dbReference>
<feature type="repeat" description="CSPG" evidence="8">
    <location>
        <begin position="1122"/>
        <end position="1215"/>
    </location>
</feature>
<keyword evidence="10" id="KW-0472">Membrane</keyword>
<comment type="similarity">
    <text evidence="1">Belongs to the FRAS1 family.</text>
</comment>
<dbReference type="GO" id="GO:0007154">
    <property type="term" value="P:cell communication"/>
    <property type="evidence" value="ECO:0007669"/>
    <property type="project" value="InterPro"/>
</dbReference>
<dbReference type="PROSITE" id="PS50835">
    <property type="entry name" value="IG_LIKE"/>
    <property type="match status" value="1"/>
</dbReference>
<evidence type="ECO:0000256" key="7">
    <source>
        <dbReference type="ARBA" id="ARBA00023180"/>
    </source>
</evidence>
<feature type="repeat" description="CSPG" evidence="8">
    <location>
        <begin position="264"/>
        <end position="362"/>
    </location>
</feature>
<feature type="repeat" description="CSPG" evidence="8">
    <location>
        <begin position="1587"/>
        <end position="1684"/>
    </location>
</feature>
<dbReference type="EMBL" id="LR785267">
    <property type="protein sequence ID" value="CAB3247089.1"/>
    <property type="molecule type" value="mRNA"/>
</dbReference>
<dbReference type="InterPro" id="IPR007110">
    <property type="entry name" value="Ig-like_dom"/>
</dbReference>
<organism evidence="13">
    <name type="scientific">Phallusia mammillata</name>
    <dbReference type="NCBI Taxonomy" id="59560"/>
    <lineage>
        <taxon>Eukaryota</taxon>
        <taxon>Metazoa</taxon>
        <taxon>Chordata</taxon>
        <taxon>Tunicata</taxon>
        <taxon>Ascidiacea</taxon>
        <taxon>Phlebobranchia</taxon>
        <taxon>Ascidiidae</taxon>
        <taxon>Phallusia</taxon>
    </lineage>
</organism>
<keyword evidence="10" id="KW-1133">Transmembrane helix</keyword>
<feature type="repeat" description="CSPG" evidence="8">
    <location>
        <begin position="759"/>
        <end position="850"/>
    </location>
</feature>
<feature type="repeat" description="CSPG" evidence="8">
    <location>
        <begin position="630"/>
        <end position="737"/>
    </location>
</feature>
<dbReference type="InterPro" id="IPR038081">
    <property type="entry name" value="CalX-like_sf"/>
</dbReference>
<evidence type="ECO:0000256" key="8">
    <source>
        <dbReference type="PROSITE-ProRule" id="PRU01201"/>
    </source>
</evidence>
<feature type="chain" id="PRO_5026095646" evidence="11">
    <location>
        <begin position="24"/>
        <end position="3110"/>
    </location>
</feature>
<dbReference type="Pfam" id="PF16184">
    <property type="entry name" value="Cadherin_3"/>
    <property type="match status" value="11"/>
</dbReference>
<keyword evidence="5" id="KW-0106">Calcium</keyword>
<dbReference type="InterPro" id="IPR045658">
    <property type="entry name" value="FRAS1-rel_N"/>
</dbReference>
<dbReference type="InterPro" id="IPR039005">
    <property type="entry name" value="CSPG_rpt"/>
</dbReference>
<dbReference type="SMART" id="SM00237">
    <property type="entry name" value="Calx_beta"/>
    <property type="match status" value="5"/>
</dbReference>
<evidence type="ECO:0000256" key="6">
    <source>
        <dbReference type="ARBA" id="ARBA00022889"/>
    </source>
</evidence>
<feature type="signal peptide" evidence="11">
    <location>
        <begin position="1"/>
        <end position="23"/>
    </location>
</feature>
<feature type="domain" description="Ig-like" evidence="12">
    <location>
        <begin position="2329"/>
        <end position="2426"/>
    </location>
</feature>
<keyword evidence="4" id="KW-0677">Repeat</keyword>
<dbReference type="GO" id="GO:0009653">
    <property type="term" value="P:anatomical structure morphogenesis"/>
    <property type="evidence" value="ECO:0007669"/>
    <property type="project" value="TreeGrafter"/>
</dbReference>
<evidence type="ECO:0000256" key="1">
    <source>
        <dbReference type="ARBA" id="ARBA00005529"/>
    </source>
</evidence>
<feature type="repeat" description="CSPG" evidence="8">
    <location>
        <begin position="877"/>
        <end position="969"/>
    </location>
</feature>
<dbReference type="PANTHER" id="PTHR45739">
    <property type="entry name" value="MATRIX PROTEIN, PUTATIVE-RELATED"/>
    <property type="match status" value="1"/>
</dbReference>
<keyword evidence="7" id="KW-0325">Glycoprotein</keyword>
<keyword evidence="3 11" id="KW-0732">Signal</keyword>
<keyword evidence="6" id="KW-0130">Cell adhesion</keyword>
<dbReference type="Pfam" id="PF03160">
    <property type="entry name" value="Calx-beta"/>
    <property type="match status" value="3"/>
</dbReference>
<gene>
    <name evidence="13" type="primary">Frem2</name>
</gene>
<dbReference type="GO" id="GO:0007155">
    <property type="term" value="P:cell adhesion"/>
    <property type="evidence" value="ECO:0007669"/>
    <property type="project" value="UniProtKB-KW"/>
</dbReference>
<feature type="transmembrane region" description="Helical" evidence="10">
    <location>
        <begin position="3029"/>
        <end position="3052"/>
    </location>
</feature>
<feature type="repeat" description="CSPG" evidence="8">
    <location>
        <begin position="1353"/>
        <end position="1445"/>
    </location>
</feature>
<evidence type="ECO:0000256" key="5">
    <source>
        <dbReference type="ARBA" id="ARBA00022837"/>
    </source>
</evidence>
<feature type="repeat" description="CSPG" evidence="8">
    <location>
        <begin position="492"/>
        <end position="605"/>
    </location>
</feature>
<keyword evidence="2" id="KW-0479">Metal-binding</keyword>
<proteinExistence type="evidence at transcript level"/>
<accession>A0A6F9DDA8</accession>
<dbReference type="Gene3D" id="2.60.40.2030">
    <property type="match status" value="5"/>
</dbReference>
<evidence type="ECO:0000313" key="13">
    <source>
        <dbReference type="EMBL" id="CAB3247089.1"/>
    </source>
</evidence>
<feature type="repeat" description="CSPG" evidence="8">
    <location>
        <begin position="998"/>
        <end position="1100"/>
    </location>
</feature>
<evidence type="ECO:0000256" key="11">
    <source>
        <dbReference type="SAM" id="SignalP"/>
    </source>
</evidence>
<evidence type="ECO:0000256" key="3">
    <source>
        <dbReference type="ARBA" id="ARBA00022729"/>
    </source>
</evidence>
<dbReference type="Pfam" id="PF19309">
    <property type="entry name" value="Frem_N"/>
    <property type="match status" value="1"/>
</dbReference>
<evidence type="ECO:0000256" key="4">
    <source>
        <dbReference type="ARBA" id="ARBA00022737"/>
    </source>
</evidence>
<keyword evidence="10" id="KW-0812">Transmembrane</keyword>
<dbReference type="GO" id="GO:0046872">
    <property type="term" value="F:metal ion binding"/>
    <property type="evidence" value="ECO:0007669"/>
    <property type="project" value="UniProtKB-KW"/>
</dbReference>
<dbReference type="InterPro" id="IPR003644">
    <property type="entry name" value="Calx_beta"/>
</dbReference>